<dbReference type="AlphaFoldDB" id="X1L6P2"/>
<sequence>VMPKKIKDYFNRNYSKSEDEDLSEEELLAQVKLQLSKGGFNGNN</sequence>
<comment type="caution">
    <text evidence="1">The sequence shown here is derived from an EMBL/GenBank/DDBJ whole genome shotgun (WGS) entry which is preliminary data.</text>
</comment>
<gene>
    <name evidence="1" type="ORF">S03H2_71375</name>
</gene>
<accession>X1L6P2</accession>
<name>X1L6P2_9ZZZZ</name>
<feature type="non-terminal residue" evidence="1">
    <location>
        <position position="1"/>
    </location>
</feature>
<evidence type="ECO:0000313" key="1">
    <source>
        <dbReference type="EMBL" id="GAI01546.1"/>
    </source>
</evidence>
<proteinExistence type="predicted"/>
<reference evidence="1" key="1">
    <citation type="journal article" date="2014" name="Front. Microbiol.">
        <title>High frequency of phylogenetically diverse reductive dehalogenase-homologous genes in deep subseafloor sedimentary metagenomes.</title>
        <authorList>
            <person name="Kawai M."/>
            <person name="Futagami T."/>
            <person name="Toyoda A."/>
            <person name="Takaki Y."/>
            <person name="Nishi S."/>
            <person name="Hori S."/>
            <person name="Arai W."/>
            <person name="Tsubouchi T."/>
            <person name="Morono Y."/>
            <person name="Uchiyama I."/>
            <person name="Ito T."/>
            <person name="Fujiyama A."/>
            <person name="Inagaki F."/>
            <person name="Takami H."/>
        </authorList>
    </citation>
    <scope>NUCLEOTIDE SEQUENCE</scope>
    <source>
        <strain evidence="1">Expedition CK06-06</strain>
    </source>
</reference>
<organism evidence="1">
    <name type="scientific">marine sediment metagenome</name>
    <dbReference type="NCBI Taxonomy" id="412755"/>
    <lineage>
        <taxon>unclassified sequences</taxon>
        <taxon>metagenomes</taxon>
        <taxon>ecological metagenomes</taxon>
    </lineage>
</organism>
<protein>
    <submittedName>
        <fullName evidence="1">Uncharacterized protein</fullName>
    </submittedName>
</protein>
<dbReference type="EMBL" id="BARU01047742">
    <property type="protein sequence ID" value="GAI01546.1"/>
    <property type="molecule type" value="Genomic_DNA"/>
</dbReference>